<dbReference type="EMBL" id="FOTK01000004">
    <property type="protein sequence ID" value="SFL39868.1"/>
    <property type="molecule type" value="Genomic_DNA"/>
</dbReference>
<gene>
    <name evidence="1" type="ORF">SAMN05192568_1004162</name>
</gene>
<evidence type="ECO:0000313" key="2">
    <source>
        <dbReference type="Proteomes" id="UP000199048"/>
    </source>
</evidence>
<organism evidence="1 2">
    <name type="scientific">Methylobacterium pseudosasicola</name>
    <dbReference type="NCBI Taxonomy" id="582667"/>
    <lineage>
        <taxon>Bacteria</taxon>
        <taxon>Pseudomonadati</taxon>
        <taxon>Pseudomonadota</taxon>
        <taxon>Alphaproteobacteria</taxon>
        <taxon>Hyphomicrobiales</taxon>
        <taxon>Methylobacteriaceae</taxon>
        <taxon>Methylobacterium</taxon>
    </lineage>
</organism>
<dbReference type="Proteomes" id="UP000199048">
    <property type="component" value="Unassembled WGS sequence"/>
</dbReference>
<dbReference type="OrthoDB" id="7998024at2"/>
<dbReference type="STRING" id="582667.SAMN05192568_1004162"/>
<sequence>MIEPNQTAFIVKVARRDEDAPENLLTVFYAVIADNPDSGVQIVKEAVKDGAEVTLTEVRLSQATAQAIDLLPGYARAL</sequence>
<dbReference type="RefSeq" id="WP_092038111.1">
    <property type="nucleotide sequence ID" value="NZ_FOTK01000004.1"/>
</dbReference>
<proteinExistence type="predicted"/>
<name>A0A1I4HC72_9HYPH</name>
<keyword evidence="2" id="KW-1185">Reference proteome</keyword>
<accession>A0A1I4HC72</accession>
<dbReference type="AlphaFoldDB" id="A0A1I4HC72"/>
<reference evidence="2" key="1">
    <citation type="submission" date="2016-10" db="EMBL/GenBank/DDBJ databases">
        <authorList>
            <person name="Varghese N."/>
            <person name="Submissions S."/>
        </authorList>
    </citation>
    <scope>NUCLEOTIDE SEQUENCE [LARGE SCALE GENOMIC DNA]</scope>
    <source>
        <strain evidence="2">BL36</strain>
    </source>
</reference>
<evidence type="ECO:0000313" key="1">
    <source>
        <dbReference type="EMBL" id="SFL39868.1"/>
    </source>
</evidence>
<protein>
    <submittedName>
        <fullName evidence="1">Uncharacterized protein</fullName>
    </submittedName>
</protein>